<dbReference type="EMBL" id="DS850090">
    <property type="protein sequence ID" value="EEC13413.1"/>
    <property type="molecule type" value="Genomic_DNA"/>
</dbReference>
<feature type="region of interest" description="Disordered" evidence="1">
    <location>
        <begin position="1"/>
        <end position="108"/>
    </location>
</feature>
<dbReference type="VEuPathDB" id="VectorBase:ISCW009872"/>
<evidence type="ECO:0000313" key="2">
    <source>
        <dbReference type="EMBL" id="EEC13413.1"/>
    </source>
</evidence>
<dbReference type="InParanoid" id="B7Q3J1"/>
<evidence type="ECO:0000313" key="4">
    <source>
        <dbReference type="Proteomes" id="UP000001555"/>
    </source>
</evidence>
<dbReference type="AlphaFoldDB" id="B7Q3J1"/>
<evidence type="ECO:0000313" key="3">
    <source>
        <dbReference type="EnsemblMetazoa" id="ISCW009872-PA"/>
    </source>
</evidence>
<reference evidence="2 4" key="1">
    <citation type="submission" date="2008-03" db="EMBL/GenBank/DDBJ databases">
        <title>Annotation of Ixodes scapularis.</title>
        <authorList>
            <consortium name="Ixodes scapularis Genome Project Consortium"/>
            <person name="Caler E."/>
            <person name="Hannick L.I."/>
            <person name="Bidwell S."/>
            <person name="Joardar V."/>
            <person name="Thiagarajan M."/>
            <person name="Amedeo P."/>
            <person name="Galinsky K.J."/>
            <person name="Schobel S."/>
            <person name="Inman J."/>
            <person name="Hostetler J."/>
            <person name="Miller J."/>
            <person name="Hammond M."/>
            <person name="Megy K."/>
            <person name="Lawson D."/>
            <person name="Kodira C."/>
            <person name="Sutton G."/>
            <person name="Meyer J."/>
            <person name="Hill C.A."/>
            <person name="Birren B."/>
            <person name="Nene V."/>
            <person name="Collins F."/>
            <person name="Alarcon-Chaidez F."/>
            <person name="Wikel S."/>
            <person name="Strausberg R."/>
        </authorList>
    </citation>
    <scope>NUCLEOTIDE SEQUENCE [LARGE SCALE GENOMIC DNA]</scope>
    <source>
        <strain evidence="4">Wikel</strain>
        <strain evidence="2">Wikel colony</strain>
    </source>
</reference>
<feature type="compositionally biased region" description="Acidic residues" evidence="1">
    <location>
        <begin position="13"/>
        <end position="24"/>
    </location>
</feature>
<feature type="compositionally biased region" description="Basic and acidic residues" evidence="1">
    <location>
        <begin position="32"/>
        <end position="43"/>
    </location>
</feature>
<dbReference type="PaxDb" id="6945-B7Q3J1"/>
<evidence type="ECO:0000256" key="1">
    <source>
        <dbReference type="SAM" id="MobiDB-lite"/>
    </source>
</evidence>
<dbReference type="EMBL" id="ABJB010883351">
    <property type="status" value="NOT_ANNOTATED_CDS"/>
    <property type="molecule type" value="Genomic_DNA"/>
</dbReference>
<accession>B7Q3J1</accession>
<feature type="compositionally biased region" description="Basic and acidic residues" evidence="1">
    <location>
        <begin position="78"/>
        <end position="92"/>
    </location>
</feature>
<gene>
    <name evidence="2" type="ORF">IscW_ISCW009872</name>
</gene>
<dbReference type="HOGENOM" id="CLU_2199843_0_0_1"/>
<name>B7Q3J1_IXOSC</name>
<organism>
    <name type="scientific">Ixodes scapularis</name>
    <name type="common">Black-legged tick</name>
    <name type="synonym">Deer tick</name>
    <dbReference type="NCBI Taxonomy" id="6945"/>
    <lineage>
        <taxon>Eukaryota</taxon>
        <taxon>Metazoa</taxon>
        <taxon>Ecdysozoa</taxon>
        <taxon>Arthropoda</taxon>
        <taxon>Chelicerata</taxon>
        <taxon>Arachnida</taxon>
        <taxon>Acari</taxon>
        <taxon>Parasitiformes</taxon>
        <taxon>Ixodida</taxon>
        <taxon>Ixodoidea</taxon>
        <taxon>Ixodidae</taxon>
        <taxon>Ixodinae</taxon>
        <taxon>Ixodes</taxon>
    </lineage>
</organism>
<protein>
    <submittedName>
        <fullName evidence="2 3">Uncharacterized protein</fullName>
    </submittedName>
</protein>
<sequence>MSSGGGGAHAEQAIDEADAEEVVEEAVSTIKKISDPEPKREVDLTAPESSLKVADAPPAALTTEKSCETTTKKTVTTKAERPTRTQEKHAGNELHMAAASVQSMKRSQ</sequence>
<keyword evidence="4" id="KW-1185">Reference proteome</keyword>
<proteinExistence type="predicted"/>
<reference evidence="3" key="2">
    <citation type="submission" date="2020-05" db="UniProtKB">
        <authorList>
            <consortium name="EnsemblMetazoa"/>
        </authorList>
    </citation>
    <scope>IDENTIFICATION</scope>
    <source>
        <strain evidence="3">wikel</strain>
    </source>
</reference>
<dbReference type="EnsemblMetazoa" id="ISCW009872-RA">
    <property type="protein sequence ID" value="ISCW009872-PA"/>
    <property type="gene ID" value="ISCW009872"/>
</dbReference>
<dbReference type="Proteomes" id="UP000001555">
    <property type="component" value="Unassembled WGS sequence"/>
</dbReference>